<sequence length="69" mass="7697">GAWRQHIARGVALIKGRVFRGVGLLADQRLALVEALHLRTADEVDDIFRSVRRLLEKESEGLTFTGPSK</sequence>
<evidence type="ECO:0000313" key="1">
    <source>
        <dbReference type="EMBL" id="KKL05851.1"/>
    </source>
</evidence>
<accession>A0A0F9CJI0</accession>
<name>A0A0F9CJI0_9ZZZZ</name>
<organism evidence="1">
    <name type="scientific">marine sediment metagenome</name>
    <dbReference type="NCBI Taxonomy" id="412755"/>
    <lineage>
        <taxon>unclassified sequences</taxon>
        <taxon>metagenomes</taxon>
        <taxon>ecological metagenomes</taxon>
    </lineage>
</organism>
<dbReference type="AlphaFoldDB" id="A0A0F9CJI0"/>
<comment type="caution">
    <text evidence="1">The sequence shown here is derived from an EMBL/GenBank/DDBJ whole genome shotgun (WGS) entry which is preliminary data.</text>
</comment>
<feature type="non-terminal residue" evidence="1">
    <location>
        <position position="1"/>
    </location>
</feature>
<protein>
    <submittedName>
        <fullName evidence="1">Uncharacterized protein</fullName>
    </submittedName>
</protein>
<dbReference type="EMBL" id="LAZR01043949">
    <property type="protein sequence ID" value="KKL05851.1"/>
    <property type="molecule type" value="Genomic_DNA"/>
</dbReference>
<gene>
    <name evidence="1" type="ORF">LCGC14_2601910</name>
</gene>
<proteinExistence type="predicted"/>
<reference evidence="1" key="1">
    <citation type="journal article" date="2015" name="Nature">
        <title>Complex archaea that bridge the gap between prokaryotes and eukaryotes.</title>
        <authorList>
            <person name="Spang A."/>
            <person name="Saw J.H."/>
            <person name="Jorgensen S.L."/>
            <person name="Zaremba-Niedzwiedzka K."/>
            <person name="Martijn J."/>
            <person name="Lind A.E."/>
            <person name="van Eijk R."/>
            <person name="Schleper C."/>
            <person name="Guy L."/>
            <person name="Ettema T.J."/>
        </authorList>
    </citation>
    <scope>NUCLEOTIDE SEQUENCE</scope>
</reference>